<feature type="active site" description="Charge relay system" evidence="8 9">
    <location>
        <position position="589"/>
    </location>
</feature>
<evidence type="ECO:0000256" key="9">
    <source>
        <dbReference type="PROSITE-ProRule" id="PRU01240"/>
    </source>
</evidence>
<evidence type="ECO:0000259" key="14">
    <source>
        <dbReference type="Pfam" id="PF17766"/>
    </source>
</evidence>
<feature type="domain" description="Peptidase S8/S53" evidence="11">
    <location>
        <begin position="187"/>
        <end position="648"/>
    </location>
</feature>
<dbReference type="PRINTS" id="PR00723">
    <property type="entry name" value="SUBTILISIN"/>
</dbReference>
<name>A0A562V2I4_9ACTN</name>
<evidence type="ECO:0000259" key="12">
    <source>
        <dbReference type="Pfam" id="PF02225"/>
    </source>
</evidence>
<dbReference type="InterPro" id="IPR034197">
    <property type="entry name" value="Peptidases_S8_3"/>
</dbReference>
<evidence type="ECO:0000259" key="13">
    <source>
        <dbReference type="Pfam" id="PF05922"/>
    </source>
</evidence>
<accession>A0A562V2I4</accession>
<dbReference type="Pfam" id="PF17766">
    <property type="entry name" value="fn3_6"/>
    <property type="match status" value="1"/>
</dbReference>
<comment type="caution">
    <text evidence="15">The sequence shown here is derived from an EMBL/GenBank/DDBJ whole genome shotgun (WGS) entry which is preliminary data.</text>
</comment>
<dbReference type="CDD" id="cd02120">
    <property type="entry name" value="PA_subtilisin_like"/>
    <property type="match status" value="1"/>
</dbReference>
<evidence type="ECO:0000256" key="3">
    <source>
        <dbReference type="ARBA" id="ARBA00022670"/>
    </source>
</evidence>
<protein>
    <submittedName>
        <fullName evidence="15">Peptidase inhibitor I9</fullName>
    </submittedName>
</protein>
<evidence type="ECO:0000256" key="5">
    <source>
        <dbReference type="ARBA" id="ARBA00022801"/>
    </source>
</evidence>
<dbReference type="Gene3D" id="3.40.50.200">
    <property type="entry name" value="Peptidase S8/S53 domain"/>
    <property type="match status" value="1"/>
</dbReference>
<dbReference type="GO" id="GO:0006508">
    <property type="term" value="P:proteolysis"/>
    <property type="evidence" value="ECO:0007669"/>
    <property type="project" value="UniProtKB-KW"/>
</dbReference>
<feature type="active site" description="Charge relay system" evidence="8 9">
    <location>
        <position position="196"/>
    </location>
</feature>
<dbReference type="InterPro" id="IPR041469">
    <property type="entry name" value="Subtilisin-like_FN3"/>
</dbReference>
<evidence type="ECO:0000256" key="10">
    <source>
        <dbReference type="RuleBase" id="RU003355"/>
    </source>
</evidence>
<evidence type="ECO:0000256" key="7">
    <source>
        <dbReference type="ARBA" id="ARBA00023180"/>
    </source>
</evidence>
<dbReference type="Pfam" id="PF02225">
    <property type="entry name" value="PA"/>
    <property type="match status" value="1"/>
</dbReference>
<dbReference type="GO" id="GO:0004252">
    <property type="term" value="F:serine-type endopeptidase activity"/>
    <property type="evidence" value="ECO:0007669"/>
    <property type="project" value="UniProtKB-UniRule"/>
</dbReference>
<evidence type="ECO:0000256" key="2">
    <source>
        <dbReference type="ARBA" id="ARBA00011073"/>
    </source>
</evidence>
<dbReference type="Gene3D" id="3.30.70.80">
    <property type="entry name" value="Peptidase S8 propeptide/proteinase inhibitor I9"/>
    <property type="match status" value="1"/>
</dbReference>
<keyword evidence="3 9" id="KW-0645">Protease</keyword>
<dbReference type="InterPro" id="IPR000209">
    <property type="entry name" value="Peptidase_S8/S53_dom"/>
</dbReference>
<dbReference type="Proteomes" id="UP000321617">
    <property type="component" value="Unassembled WGS sequence"/>
</dbReference>
<dbReference type="PROSITE" id="PS00138">
    <property type="entry name" value="SUBTILASE_SER"/>
    <property type="match status" value="1"/>
</dbReference>
<dbReference type="InterPro" id="IPR036852">
    <property type="entry name" value="Peptidase_S8/S53_dom_sf"/>
</dbReference>
<reference evidence="15 16" key="1">
    <citation type="journal article" date="2013" name="Stand. Genomic Sci.">
        <title>Genomic Encyclopedia of Type Strains, Phase I: The one thousand microbial genomes (KMG-I) project.</title>
        <authorList>
            <person name="Kyrpides N.C."/>
            <person name="Woyke T."/>
            <person name="Eisen J.A."/>
            <person name="Garrity G."/>
            <person name="Lilburn T.G."/>
            <person name="Beck B.J."/>
            <person name="Whitman W.B."/>
            <person name="Hugenholtz P."/>
            <person name="Klenk H.P."/>
        </authorList>
    </citation>
    <scope>NUCLEOTIDE SEQUENCE [LARGE SCALE GENOMIC DNA]</scope>
    <source>
        <strain evidence="15 16">DSM 45044</strain>
    </source>
</reference>
<keyword evidence="4" id="KW-0732">Signal</keyword>
<dbReference type="Gene3D" id="2.60.40.2310">
    <property type="match status" value="1"/>
</dbReference>
<dbReference type="Gene3D" id="3.50.30.30">
    <property type="match status" value="1"/>
</dbReference>
<evidence type="ECO:0000313" key="15">
    <source>
        <dbReference type="EMBL" id="TWJ12120.1"/>
    </source>
</evidence>
<dbReference type="InterPro" id="IPR045051">
    <property type="entry name" value="SBT"/>
</dbReference>
<dbReference type="SUPFAM" id="SSF52743">
    <property type="entry name" value="Subtilisin-like"/>
    <property type="match status" value="1"/>
</dbReference>
<dbReference type="InterPro" id="IPR037045">
    <property type="entry name" value="S8pro/Inhibitor_I9_sf"/>
</dbReference>
<evidence type="ECO:0000256" key="8">
    <source>
        <dbReference type="PIRSR" id="PIRSR615500-1"/>
    </source>
</evidence>
<proteinExistence type="inferred from homology"/>
<keyword evidence="7" id="KW-0325">Glycoprotein</keyword>
<dbReference type="InterPro" id="IPR003137">
    <property type="entry name" value="PA_domain"/>
</dbReference>
<dbReference type="PROSITE" id="PS00136">
    <property type="entry name" value="SUBTILASE_ASP"/>
    <property type="match status" value="1"/>
</dbReference>
<organism evidence="15 16">
    <name type="scientific">Stackebrandtia albiflava</name>
    <dbReference type="NCBI Taxonomy" id="406432"/>
    <lineage>
        <taxon>Bacteria</taxon>
        <taxon>Bacillati</taxon>
        <taxon>Actinomycetota</taxon>
        <taxon>Actinomycetes</taxon>
        <taxon>Glycomycetales</taxon>
        <taxon>Glycomycetaceae</taxon>
        <taxon>Stackebrandtia</taxon>
    </lineage>
</organism>
<dbReference type="GO" id="GO:0005576">
    <property type="term" value="C:extracellular region"/>
    <property type="evidence" value="ECO:0007669"/>
    <property type="project" value="UniProtKB-SubCell"/>
</dbReference>
<evidence type="ECO:0000313" key="16">
    <source>
        <dbReference type="Proteomes" id="UP000321617"/>
    </source>
</evidence>
<gene>
    <name evidence="15" type="ORF">LX16_2870</name>
</gene>
<feature type="active site" description="Charge relay system" evidence="8 9">
    <location>
        <position position="271"/>
    </location>
</feature>
<comment type="similarity">
    <text evidence="2 9 10">Belongs to the peptidase S8 family.</text>
</comment>
<evidence type="ECO:0000259" key="11">
    <source>
        <dbReference type="Pfam" id="PF00082"/>
    </source>
</evidence>
<feature type="domain" description="PA" evidence="12">
    <location>
        <begin position="452"/>
        <end position="513"/>
    </location>
</feature>
<comment type="subcellular location">
    <subcellularLocation>
        <location evidence="1">Secreted</location>
    </subcellularLocation>
</comment>
<dbReference type="AlphaFoldDB" id="A0A562V2I4"/>
<dbReference type="PANTHER" id="PTHR10795">
    <property type="entry name" value="PROPROTEIN CONVERTASE SUBTILISIN/KEXIN"/>
    <property type="match status" value="1"/>
</dbReference>
<dbReference type="Pfam" id="PF05922">
    <property type="entry name" value="Inhibitor_I9"/>
    <property type="match status" value="1"/>
</dbReference>
<evidence type="ECO:0000256" key="4">
    <source>
        <dbReference type="ARBA" id="ARBA00022729"/>
    </source>
</evidence>
<dbReference type="InterPro" id="IPR023828">
    <property type="entry name" value="Peptidase_S8_Ser-AS"/>
</dbReference>
<evidence type="ECO:0000256" key="6">
    <source>
        <dbReference type="ARBA" id="ARBA00022825"/>
    </source>
</evidence>
<dbReference type="Pfam" id="PF00082">
    <property type="entry name" value="Peptidase_S8"/>
    <property type="match status" value="1"/>
</dbReference>
<evidence type="ECO:0000256" key="1">
    <source>
        <dbReference type="ARBA" id="ARBA00004613"/>
    </source>
</evidence>
<keyword evidence="6 9" id="KW-0720">Serine protease</keyword>
<dbReference type="InterPro" id="IPR023827">
    <property type="entry name" value="Peptidase_S8_Asp-AS"/>
</dbReference>
<feature type="domain" description="Inhibitor I9" evidence="13">
    <location>
        <begin position="91"/>
        <end position="158"/>
    </location>
</feature>
<dbReference type="PROSITE" id="PS51892">
    <property type="entry name" value="SUBTILASE"/>
    <property type="match status" value="1"/>
</dbReference>
<dbReference type="InterPro" id="IPR010259">
    <property type="entry name" value="S8pro/Inhibitor_I9"/>
</dbReference>
<dbReference type="InterPro" id="IPR015500">
    <property type="entry name" value="Peptidase_S8_subtilisin-rel"/>
</dbReference>
<keyword evidence="5 9" id="KW-0378">Hydrolase</keyword>
<sequence>MGGMEVPKVNLRHLGRRRSTVLAVATATATVAALATTGNLVWAEDADLGVDEFTAGKYIVQVAGEPVASYDGGVSGFDATASPEGERLDADSADAERYRDYLAELRADVLDQVPGADTLFEYDTVLNGFAVELTAAEAKQMSTADGVLRMWHNETLRLDTSNTPDFLGLTGEGGVWQNQFGGSETAGEGVIVGVIDTGFWPENPSFAPLPEPRPDQEIIDVKWNGVCDEGNAGPDGNITCNNKVIGARYYNYGDAPTDEGEFNSPRDFGGHGSHTASTAAGNYGVDTGKYGEISGMAPAARLAIYKVCWETGGGCATASSVAAIEDAVNDGVDVLNFSISGSTTHIVDPVHLAFFNAAAAGVFVANSAGNSGPGASTVAHNTPWITTVAASTHDRDFTADLTLGDGSTFTGSGRSLEPLASTAAVLSDDVGAEGANPTAVSQCHIGSLDPALAEGKIVACARGSVALVDKSAAVAEAGGVGMILYNVAGGAETTLAIDHSVPTIHVGIEAGEAVTSYLSAGDGTASFAAAEQIVAKAPVMSDFSSTGPALAGGGDLLKPDITAPGVDVIAAVAPPGNGGQDFASYQGTSMSSPHIAGLGALLKATNPEWSPSAIRSAMMTTASQTDNEGDPITRHTGAEATPFSYGAGHVVPGDMFDPGLVYDSGPDEWLQYGCAIGQFQLIGYSDLCDAYPAIDPSDLNYPSVAIGDLAGTQKVTRTVTNVSDKTSTYFPIIEAPEGVKVTVNKKSLTLRPGKSATFTLTITRTDASFNEYVFGSLTWKDFYGHEVRSPIAVQPVALAVDSEVTGEGTDGDLSLDGVAGYTGNLNTSVAGLAAGEVDEFTLSNPTGESFDTENPAENDHVKAIEVTVPEDATLSRFSTFQSDYGANMDLDLFFYQKVGEDMYYLGSSAAGGSDESGTLPGGATYVVYVDYFGGGAQTEDIKFHHWIVGGDEGNLVTDPANQKVSTGKKFSAGVSWSGLTAGVRYLGVVLYIDDQGNVLNTTTVNVNA</sequence>
<feature type="domain" description="Subtilisin-like protease fibronectin type-III" evidence="14">
    <location>
        <begin position="698"/>
        <end position="793"/>
    </location>
</feature>
<dbReference type="CDD" id="cd04852">
    <property type="entry name" value="Peptidases_S8_3"/>
    <property type="match status" value="1"/>
</dbReference>
<keyword evidence="16" id="KW-1185">Reference proteome</keyword>
<dbReference type="EMBL" id="VLLL01000006">
    <property type="protein sequence ID" value="TWJ12120.1"/>
    <property type="molecule type" value="Genomic_DNA"/>
</dbReference>